<gene>
    <name evidence="2" type="ORF">DXC51_03430</name>
</gene>
<comment type="caution">
    <text evidence="2">The sequence shown here is derived from an EMBL/GenBank/DDBJ whole genome shotgun (WGS) entry which is preliminary data.</text>
</comment>
<keyword evidence="1" id="KW-0472">Membrane</keyword>
<sequence length="241" mass="27117">MDKFLKILDFVLVIAAIVLAVYVGKNIGLEYLMRGKEEPVTLSMTEGGLPEDYIGRPAGGDIPLIEDGHSWEEAWATDYITIQPVGIISTGVGALHPWVDAYTTPTRRNRGGWKAPVITNTALDVFNEYGEFYLLQLPDESYILAQLPMEEARKLKMGKEITLPVGRKIPLNMQAKGSLDGICYEYDVPMDDVFYCINDKWNDSHEFGLFLLRIAIAVLVLFSFGTAFIMLAEKIFKREKK</sequence>
<evidence type="ECO:0000313" key="2">
    <source>
        <dbReference type="EMBL" id="RGE64138.1"/>
    </source>
</evidence>
<dbReference type="GeneID" id="97985961"/>
<evidence type="ECO:0000256" key="1">
    <source>
        <dbReference type="SAM" id="Phobius"/>
    </source>
</evidence>
<evidence type="ECO:0000313" key="3">
    <source>
        <dbReference type="Proteomes" id="UP000260812"/>
    </source>
</evidence>
<keyword evidence="3" id="KW-1185">Reference proteome</keyword>
<feature type="transmembrane region" description="Helical" evidence="1">
    <location>
        <begin position="210"/>
        <end position="232"/>
    </location>
</feature>
<dbReference type="EMBL" id="QVLV01000002">
    <property type="protein sequence ID" value="RGE64138.1"/>
    <property type="molecule type" value="Genomic_DNA"/>
</dbReference>
<dbReference type="AlphaFoldDB" id="A0A3E3IAM9"/>
<keyword evidence="1" id="KW-1133">Transmembrane helix</keyword>
<accession>A0A3E3IAM9</accession>
<proteinExistence type="predicted"/>
<reference evidence="2" key="1">
    <citation type="submission" date="2018-08" db="EMBL/GenBank/DDBJ databases">
        <title>A genome reference for cultivated species of the human gut microbiota.</title>
        <authorList>
            <person name="Zou Y."/>
            <person name="Xue W."/>
            <person name="Luo G."/>
        </authorList>
    </citation>
    <scope>NUCLEOTIDE SEQUENCE [LARGE SCALE GENOMIC DNA]</scope>
    <source>
        <strain evidence="2">TF05-5AC</strain>
    </source>
</reference>
<feature type="transmembrane region" description="Helical" evidence="1">
    <location>
        <begin position="7"/>
        <end position="24"/>
    </location>
</feature>
<name>A0A3E3IAM9_9FIRM</name>
<keyword evidence="1" id="KW-0812">Transmembrane</keyword>
<dbReference type="Proteomes" id="UP000260812">
    <property type="component" value="Unassembled WGS sequence"/>
</dbReference>
<protein>
    <submittedName>
        <fullName evidence="2">Uncharacterized protein</fullName>
    </submittedName>
</protein>
<organism evidence="2 3">
    <name type="scientific">Eisenbergiella massiliensis</name>
    <dbReference type="NCBI Taxonomy" id="1720294"/>
    <lineage>
        <taxon>Bacteria</taxon>
        <taxon>Bacillati</taxon>
        <taxon>Bacillota</taxon>
        <taxon>Clostridia</taxon>
        <taxon>Lachnospirales</taxon>
        <taxon>Lachnospiraceae</taxon>
        <taxon>Eisenbergiella</taxon>
    </lineage>
</organism>
<dbReference type="RefSeq" id="WP_117543712.1">
    <property type="nucleotide sequence ID" value="NZ_QVLV01000002.1"/>
</dbReference>